<sequence>MAQQPNRTHRRPPHREPWADPAYREVWPTDGPAAETDLLPHATPRDVGRPRAPRGDPLMARQPKRTRSRTPHHETWADPAHREVIR</sequence>
<evidence type="ECO:0000313" key="2">
    <source>
        <dbReference type="EMBL" id="GAA4636271.1"/>
    </source>
</evidence>
<keyword evidence="3" id="KW-1185">Reference proteome</keyword>
<evidence type="ECO:0000256" key="1">
    <source>
        <dbReference type="SAM" id="MobiDB-lite"/>
    </source>
</evidence>
<name>A0ABP8UNV6_9ACTN</name>
<accession>A0ABP8UNV6</accession>
<evidence type="ECO:0000313" key="3">
    <source>
        <dbReference type="Proteomes" id="UP001501442"/>
    </source>
</evidence>
<reference evidence="3" key="1">
    <citation type="journal article" date="2019" name="Int. J. Syst. Evol. Microbiol.">
        <title>The Global Catalogue of Microorganisms (GCM) 10K type strain sequencing project: providing services to taxonomists for standard genome sequencing and annotation.</title>
        <authorList>
            <consortium name="The Broad Institute Genomics Platform"/>
            <consortium name="The Broad Institute Genome Sequencing Center for Infectious Disease"/>
            <person name="Wu L."/>
            <person name="Ma J."/>
        </authorList>
    </citation>
    <scope>NUCLEOTIDE SEQUENCE [LARGE SCALE GENOMIC DNA]</scope>
    <source>
        <strain evidence="3">JCM 17939</strain>
    </source>
</reference>
<gene>
    <name evidence="2" type="ORF">GCM10023196_085360</name>
</gene>
<dbReference type="EMBL" id="BAABHK010000017">
    <property type="protein sequence ID" value="GAA4636271.1"/>
    <property type="molecule type" value="Genomic_DNA"/>
</dbReference>
<feature type="region of interest" description="Disordered" evidence="1">
    <location>
        <begin position="1"/>
        <end position="86"/>
    </location>
</feature>
<comment type="caution">
    <text evidence="2">The sequence shown here is derived from an EMBL/GenBank/DDBJ whole genome shotgun (WGS) entry which is preliminary data.</text>
</comment>
<proteinExistence type="predicted"/>
<feature type="compositionally biased region" description="Basic and acidic residues" evidence="1">
    <location>
        <begin position="71"/>
        <end position="86"/>
    </location>
</feature>
<organism evidence="2 3">
    <name type="scientific">Actinoallomurus vinaceus</name>
    <dbReference type="NCBI Taxonomy" id="1080074"/>
    <lineage>
        <taxon>Bacteria</taxon>
        <taxon>Bacillati</taxon>
        <taxon>Actinomycetota</taxon>
        <taxon>Actinomycetes</taxon>
        <taxon>Streptosporangiales</taxon>
        <taxon>Thermomonosporaceae</taxon>
        <taxon>Actinoallomurus</taxon>
    </lineage>
</organism>
<protein>
    <submittedName>
        <fullName evidence="2">Uncharacterized protein</fullName>
    </submittedName>
</protein>
<dbReference type="Proteomes" id="UP001501442">
    <property type="component" value="Unassembled WGS sequence"/>
</dbReference>